<keyword evidence="2" id="KW-0396">Initiation factor</keyword>
<dbReference type="Pfam" id="PF01008">
    <property type="entry name" value="IF-2B"/>
    <property type="match status" value="1"/>
</dbReference>
<keyword evidence="2" id="KW-0648">Protein biosynthesis</keyword>
<dbReference type="InterPro" id="IPR027363">
    <property type="entry name" value="M1Pi_N"/>
</dbReference>
<gene>
    <name evidence="2" type="ORF">EYB53_015445</name>
</gene>
<protein>
    <submittedName>
        <fullName evidence="2">Initiation factor 2B</fullName>
    </submittedName>
</protein>
<organism evidence="2 3">
    <name type="scientific">Candidatus Chloroploca mongolica</name>
    <dbReference type="NCBI Taxonomy" id="2528176"/>
    <lineage>
        <taxon>Bacteria</taxon>
        <taxon>Bacillati</taxon>
        <taxon>Chloroflexota</taxon>
        <taxon>Chloroflexia</taxon>
        <taxon>Chloroflexales</taxon>
        <taxon>Chloroflexineae</taxon>
        <taxon>Oscillochloridaceae</taxon>
        <taxon>Candidatus Chloroploca</taxon>
    </lineage>
</organism>
<evidence type="ECO:0000313" key="3">
    <source>
        <dbReference type="Proteomes" id="UP001193081"/>
    </source>
</evidence>
<dbReference type="PANTHER" id="PTHR43475">
    <property type="entry name" value="METHYLTHIORIBOSE-1-PHOSPHATE ISOMERASE"/>
    <property type="match status" value="1"/>
</dbReference>
<dbReference type="PANTHER" id="PTHR43475:SF1">
    <property type="entry name" value="METHYLTHIORIBOSE-1-PHOSPHATE ISOMERASE"/>
    <property type="match status" value="1"/>
</dbReference>
<proteinExistence type="inferred from homology"/>
<sequence>MDKFTAQAVATIVDDNISGAVEIADKSAEVLYRWVRSDQSTTITALEQNVLDVGGTLIKAHPTMAPLVNLINALLWAVTSADELGQARARAVETVHEFKRRLHVHEAAIAETALRLIPEEGQIVTTGRSTTVCAALRHAQRAGRRIKVVCAEGRPACEGRSLATELAAIGLHVTLVIDALAVMFAAQAQLVLVGADFLDAQGLVNKVGTYAMTLAAGASGVPVYALCGSEKFLPPGYHPPPQARWPGEQVWDNPAPGVKVENLYFDRTPLNALAGIVTEQGIQPSVGIEAWLAATRLHPALSDIPGRYWS</sequence>
<name>A0ABS4DCD2_9CHLR</name>
<dbReference type="Gene3D" id="3.40.50.10470">
    <property type="entry name" value="Translation initiation factor eif-2b, domain 2"/>
    <property type="match status" value="1"/>
</dbReference>
<evidence type="ECO:0000313" key="2">
    <source>
        <dbReference type="EMBL" id="MBP1467107.1"/>
    </source>
</evidence>
<evidence type="ECO:0000256" key="1">
    <source>
        <dbReference type="RuleBase" id="RU003814"/>
    </source>
</evidence>
<dbReference type="InterPro" id="IPR037171">
    <property type="entry name" value="NagB/RpiA_transferase-like"/>
</dbReference>
<dbReference type="EMBL" id="SIJK02000028">
    <property type="protein sequence ID" value="MBP1467107.1"/>
    <property type="molecule type" value="Genomic_DNA"/>
</dbReference>
<dbReference type="SUPFAM" id="SSF100950">
    <property type="entry name" value="NagB/RpiA/CoA transferase-like"/>
    <property type="match status" value="1"/>
</dbReference>
<dbReference type="GO" id="GO:0003743">
    <property type="term" value="F:translation initiation factor activity"/>
    <property type="evidence" value="ECO:0007669"/>
    <property type="project" value="UniProtKB-KW"/>
</dbReference>
<reference evidence="2 3" key="1">
    <citation type="submission" date="2021-03" db="EMBL/GenBank/DDBJ databases">
        <authorList>
            <person name="Grouzdev D.S."/>
        </authorList>
    </citation>
    <scope>NUCLEOTIDE SEQUENCE [LARGE SCALE GENOMIC DNA]</scope>
    <source>
        <strain evidence="2 3">M50-1</strain>
    </source>
</reference>
<dbReference type="InterPro" id="IPR000649">
    <property type="entry name" value="IF-2B-related"/>
</dbReference>
<keyword evidence="3" id="KW-1185">Reference proteome</keyword>
<dbReference type="RefSeq" id="WP_135479332.1">
    <property type="nucleotide sequence ID" value="NZ_SIJK02000028.1"/>
</dbReference>
<accession>A0ABS4DCD2</accession>
<comment type="caution">
    <text evidence="2">The sequence shown here is derived from an EMBL/GenBank/DDBJ whole genome shotgun (WGS) entry which is preliminary data.</text>
</comment>
<dbReference type="Proteomes" id="UP001193081">
    <property type="component" value="Unassembled WGS sequence"/>
</dbReference>
<comment type="similarity">
    <text evidence="1">Belongs to the eIF-2B alpha/beta/delta subunits family.</text>
</comment>
<dbReference type="Gene3D" id="1.20.120.420">
    <property type="entry name" value="translation initiation factor eif-2b, domain 1"/>
    <property type="match status" value="1"/>
</dbReference>
<dbReference type="InterPro" id="IPR042529">
    <property type="entry name" value="IF_2B-like_C"/>
</dbReference>